<name>A0A1I7WNK4_HETBA</name>
<keyword evidence="2" id="KW-1185">Reference proteome</keyword>
<evidence type="ECO:0000256" key="1">
    <source>
        <dbReference type="SAM" id="MobiDB-lite"/>
    </source>
</evidence>
<reference evidence="3" key="1">
    <citation type="submission" date="2016-11" db="UniProtKB">
        <authorList>
            <consortium name="WormBaseParasite"/>
        </authorList>
    </citation>
    <scope>IDENTIFICATION</scope>
</reference>
<dbReference type="WBParaSite" id="Hba_06728">
    <property type="protein sequence ID" value="Hba_06728"/>
    <property type="gene ID" value="Hba_06728"/>
</dbReference>
<organism evidence="2 3">
    <name type="scientific">Heterorhabditis bacteriophora</name>
    <name type="common">Entomopathogenic nematode worm</name>
    <dbReference type="NCBI Taxonomy" id="37862"/>
    <lineage>
        <taxon>Eukaryota</taxon>
        <taxon>Metazoa</taxon>
        <taxon>Ecdysozoa</taxon>
        <taxon>Nematoda</taxon>
        <taxon>Chromadorea</taxon>
        <taxon>Rhabditida</taxon>
        <taxon>Rhabditina</taxon>
        <taxon>Rhabditomorpha</taxon>
        <taxon>Strongyloidea</taxon>
        <taxon>Heterorhabditidae</taxon>
        <taxon>Heterorhabditis</taxon>
    </lineage>
</organism>
<feature type="compositionally biased region" description="Basic and acidic residues" evidence="1">
    <location>
        <begin position="196"/>
        <end position="216"/>
    </location>
</feature>
<dbReference type="Proteomes" id="UP000095283">
    <property type="component" value="Unplaced"/>
</dbReference>
<evidence type="ECO:0000313" key="2">
    <source>
        <dbReference type="Proteomes" id="UP000095283"/>
    </source>
</evidence>
<feature type="region of interest" description="Disordered" evidence="1">
    <location>
        <begin position="1"/>
        <end position="23"/>
    </location>
</feature>
<protein>
    <submittedName>
        <fullName evidence="3">CHHC U11-48K-type domain-containing protein</fullName>
    </submittedName>
</protein>
<evidence type="ECO:0000313" key="3">
    <source>
        <dbReference type="WBParaSite" id="Hba_06728"/>
    </source>
</evidence>
<dbReference type="AlphaFoldDB" id="A0A1I7WNK4"/>
<proteinExistence type="predicted"/>
<sequence length="250" mass="27721">MTQTIVTAQEKPLRDSPTNNNDENEEYVEITKIKWLRDNLDLMAANLLAAVPNDLAGCEAEVDDSRSFTTLSPVVFFPNPLCAFCNSSSHSTAEAEGICRAFTEQPILHLPMQEISSTFPNTSNFSDFVSRSYCSPLIQHSQPSACVVSSSSSTMHFGNHSFHYVQSYHSPPLFVSNMPELKEKSSSHTQTFDESLSSKDETDLCPSDTDRSESGSDIHIVESDSLVIAVPVDFPTIRARTHKLVFFSEK</sequence>
<accession>A0A1I7WNK4</accession>
<feature type="region of interest" description="Disordered" evidence="1">
    <location>
        <begin position="184"/>
        <end position="216"/>
    </location>
</feature>